<keyword evidence="1" id="KW-0732">Signal</keyword>
<sequence length="284" mass="31426">MKRLLFIFLLYWICSDINAQTPTQIINFPVTKYVFVGSLFMDNTSSANSQKIIVKIYGGGWFEDSNGETAYYISNREGLNVRQVSLGGSANSHLPIKAYQNGTNIDFYIVPNAAIYTSFAVSSFSYGYGLTPQYVTITEQTTTPEGNDITASASIKTVTSTDGNGNVGIGTTDPRGYKLAVNGKVRAQEIKVEASPWPDYVFAKDYELPTLQETEKHIKDKGHLPGIPSAAEVKANGVDLGEMNAKLLQKIEELTLHLIEMKKTSDLQNDKHTKEIEYLKSKIK</sequence>
<dbReference type="EMBL" id="FWXT01000001">
    <property type="protein sequence ID" value="SMC75222.1"/>
    <property type="molecule type" value="Genomic_DNA"/>
</dbReference>
<dbReference type="OrthoDB" id="9808753at2"/>
<organism evidence="2 3">
    <name type="scientific">Pedobacter africanus</name>
    <dbReference type="NCBI Taxonomy" id="151894"/>
    <lineage>
        <taxon>Bacteria</taxon>
        <taxon>Pseudomonadati</taxon>
        <taxon>Bacteroidota</taxon>
        <taxon>Sphingobacteriia</taxon>
        <taxon>Sphingobacteriales</taxon>
        <taxon>Sphingobacteriaceae</taxon>
        <taxon>Pedobacter</taxon>
    </lineage>
</organism>
<accession>A0A1W2BRJ2</accession>
<dbReference type="Proteomes" id="UP000192756">
    <property type="component" value="Unassembled WGS sequence"/>
</dbReference>
<proteinExistence type="predicted"/>
<reference evidence="3" key="1">
    <citation type="submission" date="2017-04" db="EMBL/GenBank/DDBJ databases">
        <authorList>
            <person name="Varghese N."/>
            <person name="Submissions S."/>
        </authorList>
    </citation>
    <scope>NUCLEOTIDE SEQUENCE [LARGE SCALE GENOMIC DNA]</scope>
    <source>
        <strain evidence="3">DSM 12126</strain>
    </source>
</reference>
<keyword evidence="3" id="KW-1185">Reference proteome</keyword>
<dbReference type="AlphaFoldDB" id="A0A1W2BRJ2"/>
<name>A0A1W2BRJ2_9SPHI</name>
<evidence type="ECO:0000256" key="1">
    <source>
        <dbReference type="SAM" id="SignalP"/>
    </source>
</evidence>
<evidence type="ECO:0000313" key="2">
    <source>
        <dbReference type="EMBL" id="SMC75222.1"/>
    </source>
</evidence>
<feature type="signal peptide" evidence="1">
    <location>
        <begin position="1"/>
        <end position="19"/>
    </location>
</feature>
<gene>
    <name evidence="2" type="ORF">SAMN04488524_2561</name>
</gene>
<feature type="chain" id="PRO_5012981004" evidence="1">
    <location>
        <begin position="20"/>
        <end position="284"/>
    </location>
</feature>
<protein>
    <submittedName>
        <fullName evidence="2">Uncharacterized protein</fullName>
    </submittedName>
</protein>
<evidence type="ECO:0000313" key="3">
    <source>
        <dbReference type="Proteomes" id="UP000192756"/>
    </source>
</evidence>
<dbReference type="RefSeq" id="WP_144008912.1">
    <property type="nucleotide sequence ID" value="NZ_FWXT01000001.1"/>
</dbReference>
<dbReference type="STRING" id="151894.SAMN04488524_2561"/>